<evidence type="ECO:0000313" key="3">
    <source>
        <dbReference type="Proteomes" id="UP000191931"/>
    </source>
</evidence>
<sequence length="148" mass="16903">MFYRVVIDTNILVSSIISPNGRPAMIMTLIFEGKLILISSDAIIDEARRVFFYPHIQKILNNKTQGKVDIDRYFSQFIDDLMNVATIVKGDTELHVIEDDPSDDMFLVCAKEGETDIIISGDKHLLNLNIFEDIPIITVAEFFDDYLE</sequence>
<dbReference type="AlphaFoldDB" id="A0A1W1HHS0"/>
<dbReference type="InterPro" id="IPR029060">
    <property type="entry name" value="PIN-like_dom_sf"/>
</dbReference>
<dbReference type="PANTHER" id="PTHR34610:SF3">
    <property type="entry name" value="SSL7007 PROTEIN"/>
    <property type="match status" value="1"/>
</dbReference>
<dbReference type="RefSeq" id="WP_080801443.1">
    <property type="nucleotide sequence ID" value="NZ_LT828542.1"/>
</dbReference>
<dbReference type="STRING" id="1246637.MTBBW1_550001"/>
<protein>
    <recommendedName>
        <fullName evidence="1">PIN domain-containing protein</fullName>
    </recommendedName>
</protein>
<gene>
    <name evidence="2" type="ORF">MTBBW1_550001</name>
</gene>
<proteinExistence type="predicted"/>
<feature type="domain" description="PIN" evidence="1">
    <location>
        <begin position="3"/>
        <end position="127"/>
    </location>
</feature>
<dbReference type="SMART" id="SM00670">
    <property type="entry name" value="PINc"/>
    <property type="match status" value="1"/>
</dbReference>
<dbReference type="EMBL" id="FWEV01000298">
    <property type="protein sequence ID" value="SLM32051.1"/>
    <property type="molecule type" value="Genomic_DNA"/>
</dbReference>
<dbReference type="OrthoDB" id="9798108at2"/>
<evidence type="ECO:0000313" key="2">
    <source>
        <dbReference type="EMBL" id="SLM32051.1"/>
    </source>
</evidence>
<dbReference type="NCBIfam" id="TIGR00305">
    <property type="entry name" value="putative toxin-antitoxin system toxin component, PIN family"/>
    <property type="match status" value="1"/>
</dbReference>
<dbReference type="InterPro" id="IPR002850">
    <property type="entry name" value="PIN_toxin-like"/>
</dbReference>
<dbReference type="SUPFAM" id="SSF88723">
    <property type="entry name" value="PIN domain-like"/>
    <property type="match status" value="1"/>
</dbReference>
<dbReference type="PANTHER" id="PTHR34610">
    <property type="entry name" value="SSL7007 PROTEIN"/>
    <property type="match status" value="1"/>
</dbReference>
<dbReference type="Pfam" id="PF13470">
    <property type="entry name" value="PIN_3"/>
    <property type="match status" value="1"/>
</dbReference>
<reference evidence="2 3" key="1">
    <citation type="submission" date="2017-03" db="EMBL/GenBank/DDBJ databases">
        <authorList>
            <person name="Afonso C.L."/>
            <person name="Miller P.J."/>
            <person name="Scott M.A."/>
            <person name="Spackman E."/>
            <person name="Goraichik I."/>
            <person name="Dimitrov K.M."/>
            <person name="Suarez D.L."/>
            <person name="Swayne D.E."/>
        </authorList>
    </citation>
    <scope>NUCLEOTIDE SEQUENCE [LARGE SCALE GENOMIC DNA]</scope>
    <source>
        <strain evidence="2">PRJEB14757</strain>
    </source>
</reference>
<accession>A0A1W1HHS0</accession>
<dbReference type="InterPro" id="IPR002716">
    <property type="entry name" value="PIN_dom"/>
</dbReference>
<name>A0A1W1HHS0_9BACT</name>
<keyword evidence="3" id="KW-1185">Reference proteome</keyword>
<dbReference type="Proteomes" id="UP000191931">
    <property type="component" value="Unassembled WGS sequence"/>
</dbReference>
<organism evidence="2 3">
    <name type="scientific">Desulfamplus magnetovallimortis</name>
    <dbReference type="NCBI Taxonomy" id="1246637"/>
    <lineage>
        <taxon>Bacteria</taxon>
        <taxon>Pseudomonadati</taxon>
        <taxon>Thermodesulfobacteriota</taxon>
        <taxon>Desulfobacteria</taxon>
        <taxon>Desulfobacterales</taxon>
        <taxon>Desulfobacteraceae</taxon>
        <taxon>Desulfamplus</taxon>
    </lineage>
</organism>
<evidence type="ECO:0000259" key="1">
    <source>
        <dbReference type="SMART" id="SM00670"/>
    </source>
</evidence>